<accession>A0A0E9TE14</accession>
<reference evidence="1" key="2">
    <citation type="journal article" date="2015" name="Fish Shellfish Immunol.">
        <title>Early steps in the European eel (Anguilla anguilla)-Vibrio vulnificus interaction in the gills: Role of the RtxA13 toxin.</title>
        <authorList>
            <person name="Callol A."/>
            <person name="Pajuelo D."/>
            <person name="Ebbesson L."/>
            <person name="Teles M."/>
            <person name="MacKenzie S."/>
            <person name="Amaro C."/>
        </authorList>
    </citation>
    <scope>NUCLEOTIDE SEQUENCE</scope>
</reference>
<evidence type="ECO:0000313" key="1">
    <source>
        <dbReference type="EMBL" id="JAH51687.1"/>
    </source>
</evidence>
<organism evidence="1">
    <name type="scientific">Anguilla anguilla</name>
    <name type="common">European freshwater eel</name>
    <name type="synonym">Muraena anguilla</name>
    <dbReference type="NCBI Taxonomy" id="7936"/>
    <lineage>
        <taxon>Eukaryota</taxon>
        <taxon>Metazoa</taxon>
        <taxon>Chordata</taxon>
        <taxon>Craniata</taxon>
        <taxon>Vertebrata</taxon>
        <taxon>Euteleostomi</taxon>
        <taxon>Actinopterygii</taxon>
        <taxon>Neopterygii</taxon>
        <taxon>Teleostei</taxon>
        <taxon>Anguilliformes</taxon>
        <taxon>Anguillidae</taxon>
        <taxon>Anguilla</taxon>
    </lineage>
</organism>
<reference evidence="1" key="1">
    <citation type="submission" date="2014-11" db="EMBL/GenBank/DDBJ databases">
        <authorList>
            <person name="Amaro Gonzalez C."/>
        </authorList>
    </citation>
    <scope>NUCLEOTIDE SEQUENCE</scope>
</reference>
<protein>
    <submittedName>
        <fullName evidence="1">Uncharacterized protein</fullName>
    </submittedName>
</protein>
<dbReference type="AlphaFoldDB" id="A0A0E9TE14"/>
<dbReference type="EMBL" id="GBXM01056890">
    <property type="protein sequence ID" value="JAH51687.1"/>
    <property type="molecule type" value="Transcribed_RNA"/>
</dbReference>
<proteinExistence type="predicted"/>
<name>A0A0E9TE14_ANGAN</name>
<sequence length="33" mass="3856">MLACNNKGKLSNYNNIYNHQFVMKGLTFMFLSL</sequence>